<protein>
    <submittedName>
        <fullName evidence="2">DUF6655 family protein</fullName>
    </submittedName>
</protein>
<name>A0ABV4UCB9_9BACT</name>
<feature type="region of interest" description="Disordered" evidence="1">
    <location>
        <begin position="204"/>
        <end position="227"/>
    </location>
</feature>
<evidence type="ECO:0000313" key="2">
    <source>
        <dbReference type="EMBL" id="MFA9480203.1"/>
    </source>
</evidence>
<dbReference type="Proteomes" id="UP001575105">
    <property type="component" value="Unassembled WGS sequence"/>
</dbReference>
<organism evidence="2 3">
    <name type="scientific">Natronomicrosphaera hydrolytica</name>
    <dbReference type="NCBI Taxonomy" id="3242702"/>
    <lineage>
        <taxon>Bacteria</taxon>
        <taxon>Pseudomonadati</taxon>
        <taxon>Planctomycetota</taxon>
        <taxon>Phycisphaerae</taxon>
        <taxon>Phycisphaerales</taxon>
        <taxon>Phycisphaeraceae</taxon>
        <taxon>Natronomicrosphaera</taxon>
    </lineage>
</organism>
<keyword evidence="3" id="KW-1185">Reference proteome</keyword>
<dbReference type="EMBL" id="JBGUBD010000017">
    <property type="protein sequence ID" value="MFA9480203.1"/>
    <property type="molecule type" value="Genomic_DNA"/>
</dbReference>
<dbReference type="PROSITE" id="PS51257">
    <property type="entry name" value="PROKAR_LIPOPROTEIN"/>
    <property type="match status" value="1"/>
</dbReference>
<comment type="caution">
    <text evidence="2">The sequence shown here is derived from an EMBL/GenBank/DDBJ whole genome shotgun (WGS) entry which is preliminary data.</text>
</comment>
<reference evidence="2 3" key="1">
    <citation type="submission" date="2024-08" db="EMBL/GenBank/DDBJ databases">
        <title>Whole-genome sequencing of halo(alkali)philic microorganisms from hypersaline lakes.</title>
        <authorList>
            <person name="Sorokin D.Y."/>
            <person name="Merkel A.Y."/>
            <person name="Messina E."/>
            <person name="Yakimov M."/>
        </authorList>
    </citation>
    <scope>NUCLEOTIDE SEQUENCE [LARGE SCALE GENOMIC DNA]</scope>
    <source>
        <strain evidence="2 3">AB-hyl4</strain>
    </source>
</reference>
<gene>
    <name evidence="2" type="ORF">ACERK3_18170</name>
</gene>
<evidence type="ECO:0000313" key="3">
    <source>
        <dbReference type="Proteomes" id="UP001575105"/>
    </source>
</evidence>
<dbReference type="RefSeq" id="WP_425347127.1">
    <property type="nucleotide sequence ID" value="NZ_JBGUBD010000017.1"/>
</dbReference>
<proteinExistence type="predicted"/>
<dbReference type="InterPro" id="IPR046596">
    <property type="entry name" value="DUF6655"/>
</dbReference>
<dbReference type="Pfam" id="PF20360">
    <property type="entry name" value="DUF6655"/>
    <property type="match status" value="1"/>
</dbReference>
<accession>A0ABV4UCB9</accession>
<evidence type="ECO:0000256" key="1">
    <source>
        <dbReference type="SAM" id="MobiDB-lite"/>
    </source>
</evidence>
<sequence length="227" mass="25521">MERFRNIVTTRVASTLILALLAGLTGCRTTVESMPPRTALEQLMLSYAIRDSVAEWELSTLADRRVYLDTRYVDSIDDKFVVGEVRDWVGRHDAILVNDEADAEVRLELRTAAVGMASRDALVGIPSFALPVPGATPIETPELAIFKESRRKGLAALAITAFDTQTHRRLFGHGPEIGQTYHMNAVLMFVPVVRTRYNIPAEVELRHPEPPPPQDRPERRRARPSRR</sequence>